<dbReference type="PANTHER" id="PTHR11403">
    <property type="entry name" value="CYTOCHROME C OXIDASE SUBUNIT III"/>
    <property type="match status" value="1"/>
</dbReference>
<dbReference type="InterPro" id="IPR013833">
    <property type="entry name" value="Cyt_c_oxidase_su3_a-hlx"/>
</dbReference>
<keyword evidence="8 10" id="KW-0472">Membrane</keyword>
<evidence type="ECO:0000256" key="5">
    <source>
        <dbReference type="ARBA" id="ARBA00022692"/>
    </source>
</evidence>
<comment type="similarity">
    <text evidence="2 9">Belongs to the cytochrome c oxidase subunit 3 family.</text>
</comment>
<dbReference type="SUPFAM" id="SSF81452">
    <property type="entry name" value="Cytochrome c oxidase subunit III-like"/>
    <property type="match status" value="1"/>
</dbReference>
<comment type="subcellular location">
    <subcellularLocation>
        <location evidence="1">Membrane</location>
        <topology evidence="1">Multi-pass membrane protein</topology>
    </subcellularLocation>
</comment>
<dbReference type="PANTHER" id="PTHR11403:SF7">
    <property type="entry name" value="CYTOCHROME C OXIDASE SUBUNIT 3"/>
    <property type="match status" value="1"/>
</dbReference>
<keyword evidence="7 10" id="KW-1133">Transmembrane helix</keyword>
<keyword evidence="9" id="KW-0496">Mitochondrion</keyword>
<dbReference type="GO" id="GO:0004129">
    <property type="term" value="F:cytochrome-c oxidase activity"/>
    <property type="evidence" value="ECO:0007669"/>
    <property type="project" value="InterPro"/>
</dbReference>
<dbReference type="Pfam" id="PF00510">
    <property type="entry name" value="COX3"/>
    <property type="match status" value="2"/>
</dbReference>
<dbReference type="Gene3D" id="1.10.287.70">
    <property type="match status" value="1"/>
</dbReference>
<dbReference type="Proteomes" id="UP000825935">
    <property type="component" value="Chromosome 1"/>
</dbReference>
<evidence type="ECO:0000256" key="1">
    <source>
        <dbReference type="ARBA" id="ARBA00004141"/>
    </source>
</evidence>
<dbReference type="AlphaFoldDB" id="A0A8T2VKY0"/>
<organism evidence="12 13">
    <name type="scientific">Ceratopteris richardii</name>
    <name type="common">Triangle waterfern</name>
    <dbReference type="NCBI Taxonomy" id="49495"/>
    <lineage>
        <taxon>Eukaryota</taxon>
        <taxon>Viridiplantae</taxon>
        <taxon>Streptophyta</taxon>
        <taxon>Embryophyta</taxon>
        <taxon>Tracheophyta</taxon>
        <taxon>Polypodiopsida</taxon>
        <taxon>Polypodiidae</taxon>
        <taxon>Polypodiales</taxon>
        <taxon>Pteridineae</taxon>
        <taxon>Pteridaceae</taxon>
        <taxon>Parkerioideae</taxon>
        <taxon>Ceratopteris</taxon>
    </lineage>
</organism>
<feature type="domain" description="Heme-copper oxidase subunit III family profile" evidence="11">
    <location>
        <begin position="9"/>
        <end position="162"/>
    </location>
</feature>
<dbReference type="GO" id="GO:0016020">
    <property type="term" value="C:membrane"/>
    <property type="evidence" value="ECO:0007669"/>
    <property type="project" value="UniProtKB-SubCell"/>
</dbReference>
<evidence type="ECO:0000256" key="2">
    <source>
        <dbReference type="ARBA" id="ARBA00010581"/>
    </source>
</evidence>
<sequence>MDKLPNEEQEHPYHLVDPSQWTFLGSLRALANTSDRALLTLSLGLILYAMFVWWHDVTCESTYEGNHTKAMFSLAFFWEFLHSPLARAVEIAAIRPHPQGMEYYEALFTIFDGFYGSTFYLATTFHGFHVIIGTILLIIHATTQYRYSLDVVWIFLFASIYW</sequence>
<comment type="caution">
    <text evidence="12">The sequence shown here is derived from an EMBL/GenBank/DDBJ whole genome shotgun (WGS) entry which is preliminary data.</text>
</comment>
<dbReference type="OrthoDB" id="564124at2759"/>
<dbReference type="GO" id="GO:0005739">
    <property type="term" value="C:mitochondrion"/>
    <property type="evidence" value="ECO:0007669"/>
    <property type="project" value="TreeGrafter"/>
</dbReference>
<accession>A0A8T2VKY0</accession>
<dbReference type="InterPro" id="IPR024791">
    <property type="entry name" value="Cyt_c/ubiquinol_Oxase_su3"/>
</dbReference>
<protein>
    <recommendedName>
        <fullName evidence="4 9">Cytochrome c oxidase subunit 3</fullName>
    </recommendedName>
</protein>
<dbReference type="Gene3D" id="1.20.120.80">
    <property type="entry name" value="Cytochrome c oxidase, subunit III, four-helix bundle"/>
    <property type="match status" value="1"/>
</dbReference>
<dbReference type="InterPro" id="IPR035973">
    <property type="entry name" value="Cyt_c_oxidase_su3-like_sf"/>
</dbReference>
<gene>
    <name evidence="12" type="ORF">KP509_01G075700</name>
</gene>
<dbReference type="PROSITE" id="PS50253">
    <property type="entry name" value="COX3"/>
    <property type="match status" value="1"/>
</dbReference>
<dbReference type="InterPro" id="IPR000298">
    <property type="entry name" value="Cyt_c_oxidase-like_su3"/>
</dbReference>
<evidence type="ECO:0000256" key="9">
    <source>
        <dbReference type="RuleBase" id="RU003375"/>
    </source>
</evidence>
<evidence type="ECO:0000256" key="7">
    <source>
        <dbReference type="ARBA" id="ARBA00022989"/>
    </source>
</evidence>
<evidence type="ECO:0000256" key="10">
    <source>
        <dbReference type="SAM" id="Phobius"/>
    </source>
</evidence>
<dbReference type="EMBL" id="CM035406">
    <property type="protein sequence ID" value="KAH7446784.1"/>
    <property type="molecule type" value="Genomic_DNA"/>
</dbReference>
<keyword evidence="13" id="KW-1185">Reference proteome</keyword>
<keyword evidence="5 9" id="KW-0812">Transmembrane</keyword>
<proteinExistence type="inferred from homology"/>
<keyword evidence="6" id="KW-1278">Translocase</keyword>
<evidence type="ECO:0000256" key="3">
    <source>
        <dbReference type="ARBA" id="ARBA00011164"/>
    </source>
</evidence>
<comment type="subunit">
    <text evidence="3">Component of the cytochrome c oxidase (complex IV, CIV), a multisubunit enzyme composed of a catalytic core of 3 subunits and several supernumerary subunits. The complex exists as a monomer or a dimer and forms supercomplexes (SCs) in the inner mitochondrial membrane with ubiquinol-cytochrome c oxidoreductase (cytochrome b-c1 complex, complex III, CIII).</text>
</comment>
<comment type="function">
    <text evidence="9">Component of the cytochrome c oxidase, the last enzyme in the mitochondrial electron transport chain which drives oxidative phosphorylation. The respiratory chain contains 3 multisubunit complexes succinate dehydrogenase (complex II, CII), ubiquinol-cytochrome c oxidoreductase (cytochrome b-c1 complex, complex III, CIII) and cytochrome c oxidase (complex IV, CIV), that cooperate to transfer electrons derived from NADH and succinate to molecular oxygen, creating an electrochemical gradient over the inner membrane that drives transmembrane transport and the ATP synthase. Cytochrome c oxidase is the component of the respiratory chain that catalyzes the reduction of oxygen to water. Electrons originating from reduced cytochrome c in the intermembrane space (IMS) are transferred via the dinuclear copper A center (CU(A)) of subunit 2 and heme A of subunit 1 to the active site in subunit 1, a binuclear center (BNC) formed by heme A3 and copper B (CU(B)). The BNC reduces molecular oxygen to 2 water molecules using 4 electrons from cytochrome c in the IMS and 4 protons from the mitochondrial matrix.</text>
</comment>
<evidence type="ECO:0000313" key="12">
    <source>
        <dbReference type="EMBL" id="KAH7446784.1"/>
    </source>
</evidence>
<feature type="transmembrane region" description="Helical" evidence="10">
    <location>
        <begin position="37"/>
        <end position="54"/>
    </location>
</feature>
<evidence type="ECO:0000259" key="11">
    <source>
        <dbReference type="PROSITE" id="PS50253"/>
    </source>
</evidence>
<evidence type="ECO:0000256" key="6">
    <source>
        <dbReference type="ARBA" id="ARBA00022967"/>
    </source>
</evidence>
<dbReference type="GO" id="GO:0006123">
    <property type="term" value="P:mitochondrial electron transport, cytochrome c to oxygen"/>
    <property type="evidence" value="ECO:0007669"/>
    <property type="project" value="TreeGrafter"/>
</dbReference>
<name>A0A8T2VKY0_CERRI</name>
<evidence type="ECO:0000256" key="4">
    <source>
        <dbReference type="ARBA" id="ARBA00015944"/>
    </source>
</evidence>
<feature type="transmembrane region" description="Helical" evidence="10">
    <location>
        <begin position="119"/>
        <end position="138"/>
    </location>
</feature>
<reference evidence="12" key="1">
    <citation type="submission" date="2021-08" db="EMBL/GenBank/DDBJ databases">
        <title>WGS assembly of Ceratopteris richardii.</title>
        <authorList>
            <person name="Marchant D.B."/>
            <person name="Chen G."/>
            <person name="Jenkins J."/>
            <person name="Shu S."/>
            <person name="Leebens-Mack J."/>
            <person name="Grimwood J."/>
            <person name="Schmutz J."/>
            <person name="Soltis P."/>
            <person name="Soltis D."/>
            <person name="Chen Z.-H."/>
        </authorList>
    </citation>
    <scope>NUCLEOTIDE SEQUENCE</scope>
    <source>
        <strain evidence="12">Whitten #5841</strain>
        <tissue evidence="12">Leaf</tissue>
    </source>
</reference>
<evidence type="ECO:0000313" key="13">
    <source>
        <dbReference type="Proteomes" id="UP000825935"/>
    </source>
</evidence>
<evidence type="ECO:0000256" key="8">
    <source>
        <dbReference type="ARBA" id="ARBA00023136"/>
    </source>
</evidence>